<keyword evidence="10" id="KW-1040">Host Golgi apparatus</keyword>
<dbReference type="GO" id="GO:0039700">
    <property type="term" value="P:fusion of viral membrane with host outer nuclear membrane"/>
    <property type="evidence" value="ECO:0007669"/>
    <property type="project" value="UniProtKB-KW"/>
</dbReference>
<evidence type="ECO:0000256" key="17">
    <source>
        <dbReference type="ARBA" id="ARBA00023213"/>
    </source>
</evidence>
<keyword evidence="7" id="KW-1188">Viral release from host cell</keyword>
<evidence type="ECO:0000313" key="20">
    <source>
        <dbReference type="Proteomes" id="UP000133659"/>
    </source>
</evidence>
<dbReference type="GO" id="GO:0016020">
    <property type="term" value="C:membrane"/>
    <property type="evidence" value="ECO:0007669"/>
    <property type="project" value="InterPro"/>
</dbReference>
<keyword evidence="11" id="KW-1043">Host membrane</keyword>
<feature type="transmembrane region" description="Helical" evidence="18">
    <location>
        <begin position="7"/>
        <end position="29"/>
    </location>
</feature>
<evidence type="ECO:0000256" key="9">
    <source>
        <dbReference type="ARBA" id="ARBA00022729"/>
    </source>
</evidence>
<evidence type="ECO:0000313" key="19">
    <source>
        <dbReference type="EMBL" id="BAA82950.1"/>
    </source>
</evidence>
<accession>A0A1P7U1P4</accession>
<keyword evidence="8 18" id="KW-0812">Transmembrane</keyword>
<sequence length="354" mass="39188">MPGRTSIALSGIILCISTYAIALVIYTTMIAKHGSGCIYAVLVDSDHRDAKNFTWEPYNSTLVYTPLGNKLPLDGGFGGFSDVCNTYLINATDLFGRASHASAKSKIRSVVGTRNCAAYFWKTHIQALTFSLSSYIMFCVIREWRRMFGVVRSENDRIPPTTYTKNYTARVIANGLLKTVYTRMSEFMCEITIYKNSMCRIFTDDPISFILRHPLAAILLITERLIRLGGQCLCVLTVSIFFVPCKIVLSKWFLSITGVFLGIVICTEMGLLIDPGPAEKPVMFAEVAPAPKTQQNGVAVPFGAHAVCSNCCASIISSIVIKVLYVLFMVTLIVTLVRYERALQIALFGRAYLP</sequence>
<feature type="transmembrane region" description="Helical" evidence="18">
    <location>
        <begin position="315"/>
        <end position="337"/>
    </location>
</feature>
<keyword evidence="6" id="KW-1032">Host cell membrane</keyword>
<evidence type="ECO:0000256" key="5">
    <source>
        <dbReference type="ARBA" id="ARBA00013975"/>
    </source>
</evidence>
<dbReference type="InterPro" id="IPR002567">
    <property type="entry name" value="GK"/>
</dbReference>
<protein>
    <recommendedName>
        <fullName evidence="5">Envelope glycoprotein K</fullName>
    </recommendedName>
</protein>
<evidence type="ECO:0000256" key="15">
    <source>
        <dbReference type="ARBA" id="ARBA00023136"/>
    </source>
</evidence>
<dbReference type="GO" id="GO:0020002">
    <property type="term" value="C:host cell plasma membrane"/>
    <property type="evidence" value="ECO:0007669"/>
    <property type="project" value="UniProtKB-SubCell"/>
</dbReference>
<organism evidence="19 20">
    <name type="scientific">Marek's disease virus serotype 2 MDV2</name>
    <dbReference type="NCBI Taxonomy" id="36353"/>
    <lineage>
        <taxon>Viruses</taxon>
        <taxon>Duplodnaviria</taxon>
        <taxon>Heunggongvirae</taxon>
        <taxon>Peploviricota</taxon>
        <taxon>Herviviricetes</taxon>
        <taxon>Herpesvirales</taxon>
        <taxon>Orthoherpesviridae</taxon>
        <taxon>Alphaherpesvirinae</taxon>
        <taxon>Mardivirus</taxon>
        <taxon>Mardivirus gallidalpha3</taxon>
        <taxon>Gallid alphaherpesvirus 3</taxon>
    </lineage>
</organism>
<proteinExistence type="inferred from homology"/>
<evidence type="ECO:0000256" key="13">
    <source>
        <dbReference type="ARBA" id="ARBA00022989"/>
    </source>
</evidence>
<keyword evidence="13 18" id="KW-1133">Transmembrane helix</keyword>
<evidence type="ECO:0000256" key="1">
    <source>
        <dbReference type="ARBA" id="ARBA00004252"/>
    </source>
</evidence>
<evidence type="ECO:0000256" key="12">
    <source>
        <dbReference type="ARBA" id="ARBA00022959"/>
    </source>
</evidence>
<evidence type="ECO:0000256" key="11">
    <source>
        <dbReference type="ARBA" id="ARBA00022870"/>
    </source>
</evidence>
<evidence type="ECO:0000256" key="6">
    <source>
        <dbReference type="ARBA" id="ARBA00022511"/>
    </source>
</evidence>
<dbReference type="GO" id="GO:0044175">
    <property type="term" value="C:host cell endosome membrane"/>
    <property type="evidence" value="ECO:0007669"/>
    <property type="project" value="UniProtKB-SubCell"/>
</dbReference>
<dbReference type="EMBL" id="AB024414">
    <property type="protein sequence ID" value="BAA82950.1"/>
    <property type="molecule type" value="Genomic_DNA"/>
</dbReference>
<feature type="transmembrane region" description="Helical" evidence="18">
    <location>
        <begin position="252"/>
        <end position="273"/>
    </location>
</feature>
<dbReference type="Proteomes" id="UP000133659">
    <property type="component" value="Genome"/>
</dbReference>
<evidence type="ECO:0000256" key="7">
    <source>
        <dbReference type="ARBA" id="ARBA00022612"/>
    </source>
</evidence>
<keyword evidence="15 18" id="KW-0472">Membrane</keyword>
<comment type="subcellular location">
    <subcellularLocation>
        <location evidence="1">Host Golgi apparatus membrane</location>
        <topology evidence="1">Multi-pass membrane protein</topology>
    </subcellularLocation>
    <subcellularLocation>
        <location evidence="3">Host cell membrane</location>
        <topology evidence="3">Multi-pass membrane protein</topology>
    </subcellularLocation>
    <subcellularLocation>
        <location evidence="2">Host endosome membrane</location>
        <topology evidence="2">Multi-pass membrane protein</topology>
    </subcellularLocation>
</comment>
<feature type="transmembrane region" description="Helical" evidence="18">
    <location>
        <begin position="225"/>
        <end position="245"/>
    </location>
</feature>
<evidence type="ECO:0000256" key="8">
    <source>
        <dbReference type="ARBA" id="ARBA00022692"/>
    </source>
</evidence>
<evidence type="ECO:0000256" key="18">
    <source>
        <dbReference type="SAM" id="Phobius"/>
    </source>
</evidence>
<keyword evidence="17" id="KW-1180">Syncytium formation induced by viral infection</keyword>
<evidence type="ECO:0000256" key="2">
    <source>
        <dbReference type="ARBA" id="ARBA00004330"/>
    </source>
</evidence>
<keyword evidence="9" id="KW-0732">Signal</keyword>
<comment type="similarity">
    <text evidence="4">Belongs to the alphaherpesvirinae glycoprotein K family.</text>
</comment>
<evidence type="ECO:0000256" key="3">
    <source>
        <dbReference type="ARBA" id="ARBA00004598"/>
    </source>
</evidence>
<evidence type="ECO:0000256" key="16">
    <source>
        <dbReference type="ARBA" id="ARBA00023180"/>
    </source>
</evidence>
<evidence type="ECO:0000256" key="14">
    <source>
        <dbReference type="ARBA" id="ARBA00023046"/>
    </source>
</evidence>
<dbReference type="Pfam" id="PF01621">
    <property type="entry name" value="Fusion_gly_K"/>
    <property type="match status" value="1"/>
</dbReference>
<dbReference type="GO" id="GO:0060141">
    <property type="term" value="P:symbiont-mediated induction of syncytium formation"/>
    <property type="evidence" value="ECO:0007669"/>
    <property type="project" value="UniProtKB-KW"/>
</dbReference>
<keyword evidence="12" id="KW-1181">Viral primary envelope fusion with host outer nuclear membrane</keyword>
<reference evidence="19 20" key="1">
    <citation type="submission" date="1999-02" db="EMBL/GenBank/DDBJ databases">
        <title>The complete DNA sequence and transcription map of the unique long genome region of Marek's disease virus type 2.</title>
        <authorList>
            <person name="Jang H."/>
            <person name="Cai J."/>
            <person name="Izumiya Y."/>
            <person name="Murakami Y."/>
            <person name="Mochizuki M."/>
            <person name="Song C."/>
            <person name="Lee Y."/>
            <person name="Kai C."/>
            <person name="Takahashi E."/>
            <person name="Mikami T."/>
        </authorList>
    </citation>
    <scope>NUCLEOTIDE SEQUENCE [LARGE SCALE GENOMIC DNA]</scope>
    <source>
        <strain evidence="19">HPRS24</strain>
    </source>
</reference>
<keyword evidence="14" id="KW-1039">Host endosome</keyword>
<name>A0A1P7U1P4_9ALPH</name>
<gene>
    <name evidence="19" type="primary">ORF 62</name>
</gene>
<keyword evidence="16" id="KW-0325">Glycoprotein</keyword>
<evidence type="ECO:0000256" key="10">
    <source>
        <dbReference type="ARBA" id="ARBA00022812"/>
    </source>
</evidence>
<evidence type="ECO:0000256" key="4">
    <source>
        <dbReference type="ARBA" id="ARBA00007266"/>
    </source>
</evidence>
<dbReference type="GO" id="GO:0044178">
    <property type="term" value="C:host cell Golgi membrane"/>
    <property type="evidence" value="ECO:0007669"/>
    <property type="project" value="UniProtKB-SubCell"/>
</dbReference>